<dbReference type="CDD" id="cd00037">
    <property type="entry name" value="CLECT"/>
    <property type="match status" value="2"/>
</dbReference>
<keyword evidence="2" id="KW-1015">Disulfide bond</keyword>
<keyword evidence="3" id="KW-0472">Membrane</keyword>
<proteinExistence type="predicted"/>
<dbReference type="GO" id="GO:0030246">
    <property type="term" value="F:carbohydrate binding"/>
    <property type="evidence" value="ECO:0007669"/>
    <property type="project" value="UniProtKB-KW"/>
</dbReference>
<dbReference type="InterPro" id="IPR051663">
    <property type="entry name" value="CLec_Tetranectin-domain"/>
</dbReference>
<feature type="chain" id="PRO_5042241372" description="C-type lectin domain-containing protein" evidence="4">
    <location>
        <begin position="24"/>
        <end position="879"/>
    </location>
</feature>
<dbReference type="PROSITE" id="PS00615">
    <property type="entry name" value="C_TYPE_LECTIN_1"/>
    <property type="match status" value="1"/>
</dbReference>
<dbReference type="AlphaFoldDB" id="A0AAE0XRU0"/>
<feature type="transmembrane region" description="Helical" evidence="3">
    <location>
        <begin position="834"/>
        <end position="856"/>
    </location>
</feature>
<dbReference type="InterPro" id="IPR016187">
    <property type="entry name" value="CTDL_fold"/>
</dbReference>
<evidence type="ECO:0000313" key="7">
    <source>
        <dbReference type="Proteomes" id="UP001283361"/>
    </source>
</evidence>
<dbReference type="PANTHER" id="PTHR22799:SF6">
    <property type="entry name" value="C-TYPE LECTIN DOMAIN FAMILY 4 MEMBER M-LIKE"/>
    <property type="match status" value="1"/>
</dbReference>
<keyword evidence="3" id="KW-0812">Transmembrane</keyword>
<accession>A0AAE0XRU0</accession>
<dbReference type="PANTHER" id="PTHR22799">
    <property type="entry name" value="TETRANECTIN-RELATED"/>
    <property type="match status" value="1"/>
</dbReference>
<evidence type="ECO:0000256" key="1">
    <source>
        <dbReference type="ARBA" id="ARBA00022734"/>
    </source>
</evidence>
<keyword evidence="1" id="KW-0430">Lectin</keyword>
<dbReference type="InterPro" id="IPR018378">
    <property type="entry name" value="C-type_lectin_CS"/>
</dbReference>
<comment type="caution">
    <text evidence="6">The sequence shown here is derived from an EMBL/GenBank/DDBJ whole genome shotgun (WGS) entry which is preliminary data.</text>
</comment>
<dbReference type="Pfam" id="PF00059">
    <property type="entry name" value="Lectin_C"/>
    <property type="match status" value="2"/>
</dbReference>
<dbReference type="EMBL" id="JAWDGP010007751">
    <property type="protein sequence ID" value="KAK3706220.1"/>
    <property type="molecule type" value="Genomic_DNA"/>
</dbReference>
<evidence type="ECO:0000256" key="3">
    <source>
        <dbReference type="SAM" id="Phobius"/>
    </source>
</evidence>
<evidence type="ECO:0000256" key="2">
    <source>
        <dbReference type="ARBA" id="ARBA00023157"/>
    </source>
</evidence>
<name>A0AAE0XRU0_9GAST</name>
<dbReference type="Gene3D" id="3.10.100.10">
    <property type="entry name" value="Mannose-Binding Protein A, subunit A"/>
    <property type="match status" value="2"/>
</dbReference>
<dbReference type="InterPro" id="IPR001304">
    <property type="entry name" value="C-type_lectin-like"/>
</dbReference>
<dbReference type="Proteomes" id="UP001283361">
    <property type="component" value="Unassembled WGS sequence"/>
</dbReference>
<dbReference type="InterPro" id="IPR035234">
    <property type="entry name" value="IgGFc-bd_N"/>
</dbReference>
<organism evidence="6 7">
    <name type="scientific">Elysia crispata</name>
    <name type="common">lettuce slug</name>
    <dbReference type="NCBI Taxonomy" id="231223"/>
    <lineage>
        <taxon>Eukaryota</taxon>
        <taxon>Metazoa</taxon>
        <taxon>Spiralia</taxon>
        <taxon>Lophotrochozoa</taxon>
        <taxon>Mollusca</taxon>
        <taxon>Gastropoda</taxon>
        <taxon>Heterobranchia</taxon>
        <taxon>Euthyneura</taxon>
        <taxon>Panpulmonata</taxon>
        <taxon>Sacoglossa</taxon>
        <taxon>Placobranchoidea</taxon>
        <taxon>Plakobranchidae</taxon>
        <taxon>Elysia</taxon>
    </lineage>
</organism>
<reference evidence="6" key="1">
    <citation type="journal article" date="2023" name="G3 (Bethesda)">
        <title>A reference genome for the long-term kleptoplast-retaining sea slug Elysia crispata morphotype clarki.</title>
        <authorList>
            <person name="Eastman K.E."/>
            <person name="Pendleton A.L."/>
            <person name="Shaikh M.A."/>
            <person name="Suttiyut T."/>
            <person name="Ogas R."/>
            <person name="Tomko P."/>
            <person name="Gavelis G."/>
            <person name="Widhalm J.R."/>
            <person name="Wisecaver J.H."/>
        </authorList>
    </citation>
    <scope>NUCLEOTIDE SEQUENCE</scope>
    <source>
        <strain evidence="6">ECLA1</strain>
    </source>
</reference>
<feature type="domain" description="C-type lectin" evidence="5">
    <location>
        <begin position="37"/>
        <end position="156"/>
    </location>
</feature>
<sequence>MDGSYLFSQLAMLVLVFTHRSEADICERWISGALYAGDGMCFSYSKTSENFINALRHCQTEPNRHLAELRTEYQRQTTMTLFIEAGVGSIWLGASDQAQATIWRWESNGDLLVIPRHWWGPNEPGNRAGIDHCLVMGSNQLLYDRDCKISYPSICQKSIGNPCDDVLPGAEYYNGSCFKAVKDSLTIDGAQEHCEGMGAFVAEPFTEDLLDFLTLFAGMNFGSDMNVLLGLTRTSLDNHFRWLSNDLQVTASNFADSDSDSFSDDDDEFVRTSVVMAGSSNWKWYEVKDTFQAETICQKVIPVYSHSYLATLPDSALTVTDSALLSASHTRSQPGWITVEVTSNPGGDPEEINFLGQQGLQHRMMMDTAGRSVLMRSTEPLHVTMTLWNNDLTAISSSLLLPVDTSGVPVSRLAYPSPGQVSLGIVSDEDSTVHLNVAFSGGESNAAFSVGEFHYRTWPWFTFSSSMNDQLQPFYIDLISGYSRAPFVHANHSVTVIASEGKVTGTDDVTFEHILSTSQIGKNYVTFPSMPFNPSVKDTFTIVAVHNNTLVKVPHLDVNLGSYNVILHKAGDTFDIELLTGDFRHVTGSKPFYTYARLRGTGGDNPCTLTLLADHLWTDQYTFHMTEPWTSLQDVYVIAVGNNTDMEMISLEAKIDSATATITTTPNCQKVEGTNYVGCYYELTLVPAFYSLSRPSGETFAAYMFGSKDQAAACHQLGVGTDSSGKYPAMMFDAEAFLVSIQVEEAEQCPEQSTVPISPSRRKRQSGDYFKDSAATTVETTEELPLCGFTRLNITPSSEEFQEMLESISKYIKVDHHNTSQFRRKKESAPDNRMSSVSVGVFSCSLIFVSLGMLILMDITSIVAALSGIVRGGTGLGEI</sequence>
<dbReference type="PROSITE" id="PS50041">
    <property type="entry name" value="C_TYPE_LECTIN_2"/>
    <property type="match status" value="2"/>
</dbReference>
<dbReference type="InterPro" id="IPR016186">
    <property type="entry name" value="C-type_lectin-like/link_sf"/>
</dbReference>
<feature type="domain" description="C-type lectin" evidence="5">
    <location>
        <begin position="173"/>
        <end position="298"/>
    </location>
</feature>
<evidence type="ECO:0000259" key="5">
    <source>
        <dbReference type="PROSITE" id="PS50041"/>
    </source>
</evidence>
<dbReference type="Pfam" id="PF17517">
    <property type="entry name" value="IgGFc_binding"/>
    <property type="match status" value="1"/>
</dbReference>
<evidence type="ECO:0000256" key="4">
    <source>
        <dbReference type="SAM" id="SignalP"/>
    </source>
</evidence>
<keyword evidence="3" id="KW-1133">Transmembrane helix</keyword>
<feature type="signal peptide" evidence="4">
    <location>
        <begin position="1"/>
        <end position="23"/>
    </location>
</feature>
<protein>
    <recommendedName>
        <fullName evidence="5">C-type lectin domain-containing protein</fullName>
    </recommendedName>
</protein>
<keyword evidence="4" id="KW-0732">Signal</keyword>
<keyword evidence="7" id="KW-1185">Reference proteome</keyword>
<evidence type="ECO:0000313" key="6">
    <source>
        <dbReference type="EMBL" id="KAK3706220.1"/>
    </source>
</evidence>
<dbReference type="SUPFAM" id="SSF56436">
    <property type="entry name" value="C-type lectin-like"/>
    <property type="match status" value="2"/>
</dbReference>
<gene>
    <name evidence="6" type="ORF">RRG08_038482</name>
</gene>
<dbReference type="SMART" id="SM00034">
    <property type="entry name" value="CLECT"/>
    <property type="match status" value="2"/>
</dbReference>